<accession>A0A939BZR3</accession>
<evidence type="ECO:0000259" key="9">
    <source>
        <dbReference type="PROSITE" id="PS50109"/>
    </source>
</evidence>
<dbReference type="InterPro" id="IPR036457">
    <property type="entry name" value="PPM-type-like_dom_sf"/>
</dbReference>
<dbReference type="Proteomes" id="UP000663791">
    <property type="component" value="Unassembled WGS sequence"/>
</dbReference>
<dbReference type="InterPro" id="IPR003594">
    <property type="entry name" value="HATPase_dom"/>
</dbReference>
<dbReference type="InterPro" id="IPR036890">
    <property type="entry name" value="HATPase_C_sf"/>
</dbReference>
<dbReference type="InterPro" id="IPR001789">
    <property type="entry name" value="Sig_transdc_resp-reg_receiver"/>
</dbReference>
<evidence type="ECO:0000256" key="3">
    <source>
        <dbReference type="ARBA" id="ARBA00012438"/>
    </source>
</evidence>
<dbReference type="Gene3D" id="3.30.565.10">
    <property type="entry name" value="Histidine kinase-like ATPase, C-terminal domain"/>
    <property type="match status" value="1"/>
</dbReference>
<gene>
    <name evidence="12" type="ORF">JK386_16880</name>
</gene>
<evidence type="ECO:0000256" key="5">
    <source>
        <dbReference type="ARBA" id="ARBA00022777"/>
    </source>
</evidence>
<dbReference type="SUPFAM" id="SSF52172">
    <property type="entry name" value="CheY-like"/>
    <property type="match status" value="1"/>
</dbReference>
<dbReference type="InterPro" id="IPR003661">
    <property type="entry name" value="HisK_dim/P_dom"/>
</dbReference>
<feature type="coiled-coil region" evidence="8">
    <location>
        <begin position="740"/>
        <end position="770"/>
    </location>
</feature>
<dbReference type="SUPFAM" id="SSF81606">
    <property type="entry name" value="PP2C-like"/>
    <property type="match status" value="1"/>
</dbReference>
<dbReference type="InterPro" id="IPR005467">
    <property type="entry name" value="His_kinase_dom"/>
</dbReference>
<dbReference type="Pfam" id="PF13426">
    <property type="entry name" value="PAS_9"/>
    <property type="match status" value="1"/>
</dbReference>
<dbReference type="Gene3D" id="3.30.450.20">
    <property type="entry name" value="PAS domain"/>
    <property type="match status" value="2"/>
</dbReference>
<sequence>MHETLRAGQFGPGQVGADLARVDWAATEVGPPEQWPPLLRTTVRTLLGSQFPMWMAWGPSLTFFCNDAYRRDTLGTKYPWALGRPASEVWSEIWDEIGPRLSAVMDEGASTWDEKLMLILMRSGYAEETYHTFSYSPLLEDDGSVAGMLCVVREDTDEVIANRRIRALRDLAGHLTAQLSERETVQQAAQALSANSRDLPFHLAYLYDDDGTAHLVGNSGLPAGHPAAPETIPAPAPAPAPASGAEVRWAPAQDGTTTVVSLDPQRHGELPGGSWPVPPAEVAVVSVTGAQGAPYGFLVVGLNPYRPFDTGYRDFLELLAGRLGAAITDARAYEMERRRAESLAELDRAKTDFFTNVSHEFRTPLTLLLGPAEDALADTAEPLGPHQRDRVEVIHRSGLRLLKLVNSLLDFSRLEAGRMAERFEPVDLASYTRQLTSIFDSAAQRLGLELTTNCAPLDEPVYVDPDLWGKVVLNLVSNALKFTLEGGITVSLVTEDGHAVLRVSDTGVGIPPEEQTTLFRRFRRVRGVQGRSHEGSGIGLALVAEVATLHGGDVDVLSTPGVGSTFVVRVPLGAAHLPEDLVAPSGAGGVADVVLDGFRTEAHRLSTAAPGAPQAHDATPAAAGGEDRARILVVDDNADIRQYVAELLEPHYDVVTAGDGRAALEAARTRPPHLVLSDVMMPVMDGFELLAALRADPDTVGIPVVMLSARGGDEATAQGLEAGADDYLAKPFGARELLARVRANLELDRTTRTRRELERSRRLLDDAERLARMGSWSVDLETGRVEVSAQLLRLIGLSHAEVDDLGHPDFLIDLVDPGDRDFVRVVLGEARVDDQIAFEVRMSRSDGSGFYAHVNGEVVAEEDGAVLRCSLQDVTERRRTAEAVVAANAAAEAAAREHAIADELQTSLLPERSFDLKQLEVATYYRAGSEGTKVGGDWYDVIELDDGRTGLVLGDVMGHGVQAAAVMGQIRTAVRAYARLGMPPLPLMESLDSLVWDLFPEQIVTCVYAAFDPESLTVDLVSAGHLPPVLIDADGTVQRLQLERHPPLGVGRRFVSSQQVRLAPGAGIVLYTDGLVERRGRDLEDGITSLMEQAAALRVPLAEIPEALVHGMLADAPEDDVAILVARIPRTEG</sequence>
<dbReference type="InterPro" id="IPR036097">
    <property type="entry name" value="HisK_dim/P_sf"/>
</dbReference>
<dbReference type="CDD" id="cd00130">
    <property type="entry name" value="PAS"/>
    <property type="match status" value="1"/>
</dbReference>
<keyword evidence="8" id="KW-0175">Coiled coil</keyword>
<dbReference type="SUPFAM" id="SSF55874">
    <property type="entry name" value="ATPase domain of HSP90 chaperone/DNA topoisomerase II/histidine kinase"/>
    <property type="match status" value="1"/>
</dbReference>
<evidence type="ECO:0000313" key="12">
    <source>
        <dbReference type="EMBL" id="MBM9461578.1"/>
    </source>
</evidence>
<dbReference type="SMART" id="SM00448">
    <property type="entry name" value="REC"/>
    <property type="match status" value="1"/>
</dbReference>
<evidence type="ECO:0000256" key="2">
    <source>
        <dbReference type="ARBA" id="ARBA00004236"/>
    </source>
</evidence>
<keyword evidence="4 7" id="KW-0597">Phosphoprotein</keyword>
<dbReference type="PROSITE" id="PS50113">
    <property type="entry name" value="PAC"/>
    <property type="match status" value="1"/>
</dbReference>
<dbReference type="CDD" id="cd00082">
    <property type="entry name" value="HisKA"/>
    <property type="match status" value="1"/>
</dbReference>
<dbReference type="Pfam" id="PF00072">
    <property type="entry name" value="Response_reg"/>
    <property type="match status" value="1"/>
</dbReference>
<dbReference type="PROSITE" id="PS50110">
    <property type="entry name" value="RESPONSE_REGULATORY"/>
    <property type="match status" value="1"/>
</dbReference>
<dbReference type="InterPro" id="IPR004358">
    <property type="entry name" value="Sig_transdc_His_kin-like_C"/>
</dbReference>
<dbReference type="PANTHER" id="PTHR43547:SF2">
    <property type="entry name" value="HYBRID SIGNAL TRANSDUCTION HISTIDINE KINASE C"/>
    <property type="match status" value="1"/>
</dbReference>
<comment type="subcellular location">
    <subcellularLocation>
        <location evidence="2">Cell membrane</location>
    </subcellularLocation>
</comment>
<dbReference type="SUPFAM" id="SSF47384">
    <property type="entry name" value="Homodimeric domain of signal transducing histidine kinase"/>
    <property type="match status" value="1"/>
</dbReference>
<keyword evidence="6" id="KW-0902">Two-component regulatory system</keyword>
<feature type="domain" description="Response regulatory" evidence="10">
    <location>
        <begin position="630"/>
        <end position="745"/>
    </location>
</feature>
<comment type="catalytic activity">
    <reaction evidence="1">
        <text>ATP + protein L-histidine = ADP + protein N-phospho-L-histidine.</text>
        <dbReference type="EC" id="2.7.13.3"/>
    </reaction>
</comment>
<dbReference type="InterPro" id="IPR000700">
    <property type="entry name" value="PAS-assoc_C"/>
</dbReference>
<dbReference type="InterPro" id="IPR011006">
    <property type="entry name" value="CheY-like_superfamily"/>
</dbReference>
<feature type="domain" description="PAC" evidence="11">
    <location>
        <begin position="836"/>
        <end position="886"/>
    </location>
</feature>
<evidence type="ECO:0000259" key="10">
    <source>
        <dbReference type="PROSITE" id="PS50110"/>
    </source>
</evidence>
<feature type="domain" description="Histidine kinase" evidence="9">
    <location>
        <begin position="356"/>
        <end position="574"/>
    </location>
</feature>
<dbReference type="GO" id="GO:0005886">
    <property type="term" value="C:plasma membrane"/>
    <property type="evidence" value="ECO:0007669"/>
    <property type="project" value="UniProtKB-SubCell"/>
</dbReference>
<organism evidence="12 13">
    <name type="scientific">Nocardioides faecalis</name>
    <dbReference type="NCBI Taxonomy" id="2803858"/>
    <lineage>
        <taxon>Bacteria</taxon>
        <taxon>Bacillati</taxon>
        <taxon>Actinomycetota</taxon>
        <taxon>Actinomycetes</taxon>
        <taxon>Propionibacteriales</taxon>
        <taxon>Nocardioidaceae</taxon>
        <taxon>Nocardioides</taxon>
    </lineage>
</organism>
<keyword evidence="13" id="KW-1185">Reference proteome</keyword>
<evidence type="ECO:0000256" key="8">
    <source>
        <dbReference type="SAM" id="Coils"/>
    </source>
</evidence>
<dbReference type="InterPro" id="IPR001932">
    <property type="entry name" value="PPM-type_phosphatase-like_dom"/>
</dbReference>
<dbReference type="SUPFAM" id="SSF55785">
    <property type="entry name" value="PYP-like sensor domain (PAS domain)"/>
    <property type="match status" value="1"/>
</dbReference>
<feature type="modified residue" description="4-aspartylphosphate" evidence="7">
    <location>
        <position position="678"/>
    </location>
</feature>
<dbReference type="Pfam" id="PF02518">
    <property type="entry name" value="HATPase_c"/>
    <property type="match status" value="1"/>
</dbReference>
<dbReference type="CDD" id="cd17574">
    <property type="entry name" value="REC_OmpR"/>
    <property type="match status" value="1"/>
</dbReference>
<evidence type="ECO:0000256" key="1">
    <source>
        <dbReference type="ARBA" id="ARBA00000085"/>
    </source>
</evidence>
<dbReference type="Gene3D" id="3.30.450.40">
    <property type="match status" value="1"/>
</dbReference>
<keyword evidence="5" id="KW-0418">Kinase</keyword>
<dbReference type="Gene3D" id="1.10.287.130">
    <property type="match status" value="1"/>
</dbReference>
<dbReference type="EMBL" id="JAERTX010000019">
    <property type="protein sequence ID" value="MBM9461578.1"/>
    <property type="molecule type" value="Genomic_DNA"/>
</dbReference>
<protein>
    <recommendedName>
        <fullName evidence="3">histidine kinase</fullName>
        <ecNumber evidence="3">2.7.13.3</ecNumber>
    </recommendedName>
</protein>
<dbReference type="InterPro" id="IPR035965">
    <property type="entry name" value="PAS-like_dom_sf"/>
</dbReference>
<dbReference type="GO" id="GO:0000155">
    <property type="term" value="F:phosphorelay sensor kinase activity"/>
    <property type="evidence" value="ECO:0007669"/>
    <property type="project" value="InterPro"/>
</dbReference>
<dbReference type="SMART" id="SM00387">
    <property type="entry name" value="HATPase_c"/>
    <property type="match status" value="1"/>
</dbReference>
<evidence type="ECO:0000313" key="13">
    <source>
        <dbReference type="Proteomes" id="UP000663791"/>
    </source>
</evidence>
<name>A0A939BZR3_9ACTN</name>
<dbReference type="SMART" id="SM00086">
    <property type="entry name" value="PAC"/>
    <property type="match status" value="2"/>
</dbReference>
<dbReference type="FunFam" id="1.10.287.130:FF:000045">
    <property type="entry name" value="Two-component system sensor histidine kinase/response regulator"/>
    <property type="match status" value="1"/>
</dbReference>
<dbReference type="InterPro" id="IPR001610">
    <property type="entry name" value="PAC"/>
</dbReference>
<dbReference type="NCBIfam" id="TIGR00229">
    <property type="entry name" value="sensory_box"/>
    <property type="match status" value="1"/>
</dbReference>
<dbReference type="Pfam" id="PF07228">
    <property type="entry name" value="SpoIIE"/>
    <property type="match status" value="1"/>
</dbReference>
<dbReference type="InterPro" id="IPR029016">
    <property type="entry name" value="GAF-like_dom_sf"/>
</dbReference>
<dbReference type="SMART" id="SM00331">
    <property type="entry name" value="PP2C_SIG"/>
    <property type="match status" value="1"/>
</dbReference>
<dbReference type="PANTHER" id="PTHR43547">
    <property type="entry name" value="TWO-COMPONENT HISTIDINE KINASE"/>
    <property type="match status" value="1"/>
</dbReference>
<dbReference type="AlphaFoldDB" id="A0A939BZR3"/>
<dbReference type="RefSeq" id="WP_205292897.1">
    <property type="nucleotide sequence ID" value="NZ_CP074406.1"/>
</dbReference>
<comment type="caution">
    <text evidence="12">The sequence shown here is derived from an EMBL/GenBank/DDBJ whole genome shotgun (WGS) entry which is preliminary data.</text>
</comment>
<dbReference type="PROSITE" id="PS50109">
    <property type="entry name" value="HIS_KIN"/>
    <property type="match status" value="1"/>
</dbReference>
<evidence type="ECO:0000256" key="6">
    <source>
        <dbReference type="ARBA" id="ARBA00023012"/>
    </source>
</evidence>
<dbReference type="Gene3D" id="3.40.50.2300">
    <property type="match status" value="1"/>
</dbReference>
<dbReference type="SUPFAM" id="SSF55781">
    <property type="entry name" value="GAF domain-like"/>
    <property type="match status" value="1"/>
</dbReference>
<evidence type="ECO:0000256" key="7">
    <source>
        <dbReference type="PROSITE-ProRule" id="PRU00169"/>
    </source>
</evidence>
<proteinExistence type="predicted"/>
<evidence type="ECO:0000256" key="4">
    <source>
        <dbReference type="ARBA" id="ARBA00022553"/>
    </source>
</evidence>
<dbReference type="Pfam" id="PF00512">
    <property type="entry name" value="HisKA"/>
    <property type="match status" value="1"/>
</dbReference>
<keyword evidence="5" id="KW-0808">Transferase</keyword>
<evidence type="ECO:0000259" key="11">
    <source>
        <dbReference type="PROSITE" id="PS50113"/>
    </source>
</evidence>
<dbReference type="Gene3D" id="3.60.40.10">
    <property type="entry name" value="PPM-type phosphatase domain"/>
    <property type="match status" value="1"/>
</dbReference>
<dbReference type="InterPro" id="IPR000014">
    <property type="entry name" value="PAS"/>
</dbReference>
<dbReference type="SMART" id="SM00388">
    <property type="entry name" value="HisKA"/>
    <property type="match status" value="1"/>
</dbReference>
<dbReference type="EC" id="2.7.13.3" evidence="3"/>
<reference evidence="12" key="1">
    <citation type="submission" date="2021-01" db="EMBL/GenBank/DDBJ databases">
        <title>Novel species in genus Nocardioides.</title>
        <authorList>
            <person name="Zhang G."/>
        </authorList>
    </citation>
    <scope>NUCLEOTIDE SEQUENCE</scope>
    <source>
        <strain evidence="12">Zg-536</strain>
    </source>
</reference>
<dbReference type="PRINTS" id="PR00344">
    <property type="entry name" value="BCTRLSENSOR"/>
</dbReference>